<keyword evidence="4" id="KW-1185">Reference proteome</keyword>
<dbReference type="InterPro" id="IPR043502">
    <property type="entry name" value="DNA/RNA_pol_sf"/>
</dbReference>
<organism evidence="3 4">
    <name type="scientific">Branchiostoma lanceolatum</name>
    <name type="common">Common lancelet</name>
    <name type="synonym">Amphioxus lanceolatum</name>
    <dbReference type="NCBI Taxonomy" id="7740"/>
    <lineage>
        <taxon>Eukaryota</taxon>
        <taxon>Metazoa</taxon>
        <taxon>Chordata</taxon>
        <taxon>Cephalochordata</taxon>
        <taxon>Leptocardii</taxon>
        <taxon>Amphioxiformes</taxon>
        <taxon>Branchiostomatidae</taxon>
        <taxon>Branchiostoma</taxon>
    </lineage>
</organism>
<dbReference type="OrthoDB" id="416119at2759"/>
<dbReference type="PANTHER" id="PTHR31635:SF196">
    <property type="entry name" value="REVERSE TRANSCRIPTASE DOMAIN-CONTAINING PROTEIN-RELATED"/>
    <property type="match status" value="1"/>
</dbReference>
<dbReference type="Proteomes" id="UP000838412">
    <property type="component" value="Chromosome 1"/>
</dbReference>
<dbReference type="Pfam" id="PF00078">
    <property type="entry name" value="RVT_1"/>
    <property type="match status" value="1"/>
</dbReference>
<dbReference type="InterPro" id="IPR000477">
    <property type="entry name" value="RT_dom"/>
</dbReference>
<reference evidence="3" key="1">
    <citation type="submission" date="2022-01" db="EMBL/GenBank/DDBJ databases">
        <authorList>
            <person name="Braso-Vives M."/>
        </authorList>
    </citation>
    <scope>NUCLEOTIDE SEQUENCE</scope>
</reference>
<proteinExistence type="predicted"/>
<dbReference type="SUPFAM" id="SSF56672">
    <property type="entry name" value="DNA/RNA polymerases"/>
    <property type="match status" value="1"/>
</dbReference>
<name>A0A8J9W1N8_BRALA</name>
<feature type="domain" description="Reverse transcriptase" evidence="2">
    <location>
        <begin position="1"/>
        <end position="401"/>
    </location>
</feature>
<gene>
    <name evidence="3" type="primary">Hypp784</name>
    <name evidence="3" type="ORF">BLAG_LOCUS2280</name>
</gene>
<dbReference type="AlphaFoldDB" id="A0A8J9W1N8"/>
<dbReference type="EMBL" id="OV696686">
    <property type="protein sequence ID" value="CAH1233538.1"/>
    <property type="molecule type" value="Genomic_DNA"/>
</dbReference>
<evidence type="ECO:0000313" key="3">
    <source>
        <dbReference type="EMBL" id="CAH1233538.1"/>
    </source>
</evidence>
<evidence type="ECO:0000313" key="4">
    <source>
        <dbReference type="Proteomes" id="UP000838412"/>
    </source>
</evidence>
<evidence type="ECO:0000256" key="1">
    <source>
        <dbReference type="SAM" id="MobiDB-lite"/>
    </source>
</evidence>
<feature type="region of interest" description="Disordered" evidence="1">
    <location>
        <begin position="450"/>
        <end position="524"/>
    </location>
</feature>
<protein>
    <submittedName>
        <fullName evidence="3">Hypp784 protein</fullName>
    </submittedName>
</protein>
<evidence type="ECO:0000259" key="2">
    <source>
        <dbReference type="PROSITE" id="PS50878"/>
    </source>
</evidence>
<sequence length="768" mass="86293">MVARRTLLLPEDKGGLGLVSVPHKAKALFLKVVRKALVKPQFPASRFALYWIGLALRRIDAESWSNLAPHSLDSPPHYTEVKRMLISLRDVDIEWKSNSVAALYSILLEAESIVPRCESGDRSVDWSFVWKAIHNPLLTKWETSWHAAHNSLKTRQKLLSWRGFVDSSSCPRDLYYKILSKTIANRLKAVIGQVVQVDQSCGIPGRSITDSLCLLRDIAAYVNDKNLPCVFLALDQEKAFDRVDHDFMINILERLGFGPAFRKNVATLYSYVSSKVIVNGNLTQSFAVERGVRQGCPLSPLLYVLCIEPLAAAIRADPQIKGVHLPGGSGRDTKIVQYADDNTVVLTDDLSIDRTFSLISKFESGTGSKLNMGKTEALWLGGWKGRPNQPYPIKCWNSVSLKLLQTPIGNVPLAEEAWLQRFAKFKAKLDQWSGRKLTLLGKALEVDSATSDASLNVDPPNKVGFPPPKSLETPLPTSEDDKKTEENPPSEKVTPDQKAATPPPDYQELKGFGDFSGSGGNKLQSQVATPANSLNLYMNKSGEDISPFPLAIAEVTKEDRDRTKRSQVFDFCRARDVDVACLQECHVSSLADRSAWSRQWTMMLMSLLSSPHIRSNKRRSREAKLIQSGLERVVDVLRSRLNCGDRSPTTLAEYARAKEKVNKLVQDRLAGQRLRSRIKHFQEGEKPTHFFFKSEREKGRRKLIPEINDKDGETVSSTEEVAEVFKEFYSSLFKKDQLYRRDGDFFLDKLDRTLPEELSACLERPVSE</sequence>
<dbReference type="PANTHER" id="PTHR31635">
    <property type="entry name" value="REVERSE TRANSCRIPTASE DOMAIN-CONTAINING PROTEIN-RELATED"/>
    <property type="match status" value="1"/>
</dbReference>
<dbReference type="PROSITE" id="PS50878">
    <property type="entry name" value="RT_POL"/>
    <property type="match status" value="1"/>
</dbReference>
<dbReference type="CDD" id="cd01650">
    <property type="entry name" value="RT_nLTR_like"/>
    <property type="match status" value="1"/>
</dbReference>
<accession>A0A8J9W1N8</accession>